<evidence type="ECO:0000313" key="7">
    <source>
        <dbReference type="Proteomes" id="UP000673394"/>
    </source>
</evidence>
<evidence type="ECO:0000256" key="2">
    <source>
        <dbReference type="ARBA" id="ARBA00022741"/>
    </source>
</evidence>
<dbReference type="InterPro" id="IPR003439">
    <property type="entry name" value="ABC_transporter-like_ATP-bd"/>
</dbReference>
<dbReference type="PROSITE" id="PS50893">
    <property type="entry name" value="ABC_TRANSPORTER_2"/>
    <property type="match status" value="1"/>
</dbReference>
<organism evidence="6 7">
    <name type="scientific">Paenibacillus lignilyticus</name>
    <dbReference type="NCBI Taxonomy" id="1172615"/>
    <lineage>
        <taxon>Bacteria</taxon>
        <taxon>Bacillati</taxon>
        <taxon>Bacillota</taxon>
        <taxon>Bacilli</taxon>
        <taxon>Bacillales</taxon>
        <taxon>Paenibacillaceae</taxon>
        <taxon>Paenibacillus</taxon>
    </lineage>
</organism>
<dbReference type="EMBL" id="JAGKSP010000009">
    <property type="protein sequence ID" value="MBP3965163.1"/>
    <property type="molecule type" value="Genomic_DNA"/>
</dbReference>
<evidence type="ECO:0000256" key="3">
    <source>
        <dbReference type="ARBA" id="ARBA00022840"/>
    </source>
</evidence>
<accession>A0ABS5CH06</accession>
<dbReference type="InterPro" id="IPR017871">
    <property type="entry name" value="ABC_transporter-like_CS"/>
</dbReference>
<keyword evidence="2" id="KW-0547">Nucleotide-binding</keyword>
<protein>
    <submittedName>
        <fullName evidence="6">ABC transporter ATP-binding protein</fullName>
    </submittedName>
</protein>
<sequence>MIEARRLSKRIADKQILREISFTMQEGRMYGIIGPNGVGKSTLLQLLTGMEPPTAGDVLLRDRVVGAYKRKDLAKWVAVLQQGGLPAVGFTVREVVTMGRFPYQNWLGEETSGSGEVVDDALGSMGLLELQHRRIDQLSGGERQRVALAKVMAQEPELLLLDEPTTYLDIGYQVQLLDTVKKWQRERGLTVIAVLHDLNLAAHYCDELLVLHDGGIEAYGPPSEVIRPELIQTVFGARAIVLPHPDTGVPQILLQSGVQPGELGCRGE</sequence>
<dbReference type="Proteomes" id="UP000673394">
    <property type="component" value="Unassembled WGS sequence"/>
</dbReference>
<gene>
    <name evidence="6" type="ORF">I8J30_20770</name>
</gene>
<comment type="caution">
    <text evidence="6">The sequence shown here is derived from an EMBL/GenBank/DDBJ whole genome shotgun (WGS) entry which is preliminary data.</text>
</comment>
<dbReference type="CDD" id="cd03214">
    <property type="entry name" value="ABC_Iron-Siderophores_B12_Hemin"/>
    <property type="match status" value="1"/>
</dbReference>
<dbReference type="InterPro" id="IPR003593">
    <property type="entry name" value="AAA+_ATPase"/>
</dbReference>
<keyword evidence="3 6" id="KW-0067">ATP-binding</keyword>
<dbReference type="PANTHER" id="PTHR42794:SF1">
    <property type="entry name" value="HEMIN IMPORT ATP-BINDING PROTEIN HMUV"/>
    <property type="match status" value="1"/>
</dbReference>
<dbReference type="Gene3D" id="3.40.50.300">
    <property type="entry name" value="P-loop containing nucleotide triphosphate hydrolases"/>
    <property type="match status" value="1"/>
</dbReference>
<keyword evidence="1" id="KW-0813">Transport</keyword>
<dbReference type="SMART" id="SM00382">
    <property type="entry name" value="AAA"/>
    <property type="match status" value="1"/>
</dbReference>
<dbReference type="Pfam" id="PF00005">
    <property type="entry name" value="ABC_tran"/>
    <property type="match status" value="1"/>
</dbReference>
<dbReference type="InterPro" id="IPR027417">
    <property type="entry name" value="P-loop_NTPase"/>
</dbReference>
<reference evidence="6 7" key="1">
    <citation type="submission" date="2021-04" db="EMBL/GenBank/DDBJ databases">
        <title>Paenibacillus sp. DLE-14 whole genome sequence.</title>
        <authorList>
            <person name="Ham Y.J."/>
        </authorList>
    </citation>
    <scope>NUCLEOTIDE SEQUENCE [LARGE SCALE GENOMIC DNA]</scope>
    <source>
        <strain evidence="6 7">DLE-14</strain>
    </source>
</reference>
<proteinExistence type="predicted"/>
<keyword evidence="7" id="KW-1185">Reference proteome</keyword>
<evidence type="ECO:0000256" key="4">
    <source>
        <dbReference type="ARBA" id="ARBA00022967"/>
    </source>
</evidence>
<dbReference type="PANTHER" id="PTHR42794">
    <property type="entry name" value="HEMIN IMPORT ATP-BINDING PROTEIN HMUV"/>
    <property type="match status" value="1"/>
</dbReference>
<feature type="domain" description="ABC transporter" evidence="5">
    <location>
        <begin position="2"/>
        <end position="238"/>
    </location>
</feature>
<keyword evidence="4" id="KW-1278">Translocase</keyword>
<dbReference type="SUPFAM" id="SSF52540">
    <property type="entry name" value="P-loop containing nucleoside triphosphate hydrolases"/>
    <property type="match status" value="1"/>
</dbReference>
<dbReference type="GO" id="GO:0005524">
    <property type="term" value="F:ATP binding"/>
    <property type="evidence" value="ECO:0007669"/>
    <property type="project" value="UniProtKB-KW"/>
</dbReference>
<name>A0ABS5CH06_9BACL</name>
<dbReference type="PROSITE" id="PS00211">
    <property type="entry name" value="ABC_TRANSPORTER_1"/>
    <property type="match status" value="1"/>
</dbReference>
<evidence type="ECO:0000259" key="5">
    <source>
        <dbReference type="PROSITE" id="PS50893"/>
    </source>
</evidence>
<evidence type="ECO:0000313" key="6">
    <source>
        <dbReference type="EMBL" id="MBP3965163.1"/>
    </source>
</evidence>
<evidence type="ECO:0000256" key="1">
    <source>
        <dbReference type="ARBA" id="ARBA00022448"/>
    </source>
</evidence>